<accession>A0A0K1EFA7</accession>
<dbReference type="Gene3D" id="3.40.640.10">
    <property type="entry name" value="Type I PLP-dependent aspartate aminotransferase-like (Major domain)"/>
    <property type="match status" value="1"/>
</dbReference>
<evidence type="ECO:0000256" key="1">
    <source>
        <dbReference type="ARBA" id="ARBA00023002"/>
    </source>
</evidence>
<evidence type="ECO:0000259" key="2">
    <source>
        <dbReference type="Pfam" id="PF02347"/>
    </source>
</evidence>
<gene>
    <name evidence="3" type="primary">gcvP1</name>
    <name evidence="3" type="ORF">CMC5_035240</name>
</gene>
<dbReference type="KEGG" id="ccro:CMC5_035240"/>
<dbReference type="Proteomes" id="UP000067626">
    <property type="component" value="Chromosome"/>
</dbReference>
<feature type="domain" description="Glycine cleavage system P-protein N-terminal" evidence="2">
    <location>
        <begin position="1"/>
        <end position="436"/>
    </location>
</feature>
<dbReference type="PIRSF" id="PIRSF006815">
    <property type="entry name" value="GcvPA"/>
    <property type="match status" value="1"/>
</dbReference>
<organism evidence="3 4">
    <name type="scientific">Chondromyces crocatus</name>
    <dbReference type="NCBI Taxonomy" id="52"/>
    <lineage>
        <taxon>Bacteria</taxon>
        <taxon>Pseudomonadati</taxon>
        <taxon>Myxococcota</taxon>
        <taxon>Polyangia</taxon>
        <taxon>Polyangiales</taxon>
        <taxon>Polyangiaceae</taxon>
        <taxon>Chondromyces</taxon>
    </lineage>
</organism>
<dbReference type="Gene3D" id="3.90.1150.10">
    <property type="entry name" value="Aspartate Aminotransferase, domain 1"/>
    <property type="match status" value="1"/>
</dbReference>
<dbReference type="PANTHER" id="PTHR42806:SF1">
    <property type="entry name" value="GLYCINE DEHYDROGENASE (DECARBOXYLATING)"/>
    <property type="match status" value="1"/>
</dbReference>
<keyword evidence="4" id="KW-1185">Reference proteome</keyword>
<dbReference type="InterPro" id="IPR015421">
    <property type="entry name" value="PyrdxlP-dep_Trfase_major"/>
</dbReference>
<proteinExistence type="predicted"/>
<dbReference type="PATRIC" id="fig|52.7.peg.3882"/>
<dbReference type="EMBL" id="CP012159">
    <property type="protein sequence ID" value="AKT39377.1"/>
    <property type="molecule type" value="Genomic_DNA"/>
</dbReference>
<dbReference type="EC" id="1.4.4.2" evidence="3"/>
<protein>
    <submittedName>
        <fullName evidence="3">Glycine dehydrogenase subunit 1</fullName>
        <ecNumber evidence="3">1.4.4.2</ecNumber>
    </submittedName>
</protein>
<dbReference type="InterPro" id="IPR015424">
    <property type="entry name" value="PyrdxlP-dep_Trfase"/>
</dbReference>
<dbReference type="InterPro" id="IPR049315">
    <property type="entry name" value="GDC-P_N"/>
</dbReference>
<keyword evidence="1 3" id="KW-0560">Oxidoreductase</keyword>
<dbReference type="STRING" id="52.CMC5_035240"/>
<dbReference type="AlphaFoldDB" id="A0A0K1EFA7"/>
<dbReference type="PANTHER" id="PTHR42806">
    <property type="entry name" value="GLYCINE CLEAVAGE SYSTEM P-PROTEIN"/>
    <property type="match status" value="1"/>
</dbReference>
<evidence type="ECO:0000313" key="3">
    <source>
        <dbReference type="EMBL" id="AKT39377.1"/>
    </source>
</evidence>
<dbReference type="InterPro" id="IPR023010">
    <property type="entry name" value="GcvPA"/>
</dbReference>
<evidence type="ECO:0000313" key="4">
    <source>
        <dbReference type="Proteomes" id="UP000067626"/>
    </source>
</evidence>
<dbReference type="GO" id="GO:0009116">
    <property type="term" value="P:nucleoside metabolic process"/>
    <property type="evidence" value="ECO:0007669"/>
    <property type="project" value="InterPro"/>
</dbReference>
<dbReference type="Pfam" id="PF02347">
    <property type="entry name" value="GDC-P"/>
    <property type="match status" value="1"/>
</dbReference>
<sequence length="441" mass="47343">MLEVSGLETLDDLFTSIPTEARLERPLQLDPALDEVSLMRHLGDLATQNRAAQMLSFLGAGAYEHHFPPAADQLLLRSEFYTAYTPYQPEVAQGTLQVIFEFQTIVSEILGLPVANASLYDGASGAAEAVLMARRLTGRERTVISAGVHPHYTETIETYVRGIGTGTASLVHVPVGSDGAPSIEQLTQAIDDTTACVVIGYPNFFGGIGDIRRIAEACHARGALLITVTLDPYALALLESPGALGADIAVAEGQPLGLPPQFGGPNVGLFACRNDRKYLQQIPGRLVGETVDKEGRRGYVLTLATREQHIRRERATSNICTNSGLCATAVTIKMSMLGKQGFVDAARQCLAKTEHLKQAIAKLDGYTLPFGAPTFHEFVVGVRGGDASALCSALQDQNIIPGLDLGRFDPARRGELLLAVTERHTRADLDRLVQALSAYVP</sequence>
<dbReference type="SUPFAM" id="SSF53383">
    <property type="entry name" value="PLP-dependent transferases"/>
    <property type="match status" value="1"/>
</dbReference>
<name>A0A0K1EFA7_CHOCO</name>
<dbReference type="InterPro" id="IPR015422">
    <property type="entry name" value="PyrdxlP-dep_Trfase_small"/>
</dbReference>
<dbReference type="NCBIfam" id="NF001696">
    <property type="entry name" value="PRK00451.1"/>
    <property type="match status" value="1"/>
</dbReference>
<reference evidence="3 4" key="1">
    <citation type="submission" date="2015-07" db="EMBL/GenBank/DDBJ databases">
        <title>Genome analysis of myxobacterium Chondromyces crocatus Cm c5 reveals a high potential for natural compound synthesis and the genetic basis for the loss of fruiting body formation.</title>
        <authorList>
            <person name="Zaburannyi N."/>
            <person name="Bunk B."/>
            <person name="Maier J."/>
            <person name="Overmann J."/>
            <person name="Mueller R."/>
        </authorList>
    </citation>
    <scope>NUCLEOTIDE SEQUENCE [LARGE SCALE GENOMIC DNA]</scope>
    <source>
        <strain evidence="3 4">Cm c5</strain>
    </source>
</reference>
<dbReference type="GO" id="GO:0004375">
    <property type="term" value="F:glycine dehydrogenase (decarboxylating) activity"/>
    <property type="evidence" value="ECO:0007669"/>
    <property type="project" value="UniProtKB-EC"/>
</dbReference>